<reference evidence="1 2" key="1">
    <citation type="journal article" date="2015" name="Genome Announc.">
        <title>Expanding the biotechnology potential of lactobacilli through comparative genomics of 213 strains and associated genera.</title>
        <authorList>
            <person name="Sun Z."/>
            <person name="Harris H.M."/>
            <person name="McCann A."/>
            <person name="Guo C."/>
            <person name="Argimon S."/>
            <person name="Zhang W."/>
            <person name="Yang X."/>
            <person name="Jeffery I.B."/>
            <person name="Cooney J.C."/>
            <person name="Kagawa T.F."/>
            <person name="Liu W."/>
            <person name="Song Y."/>
            <person name="Salvetti E."/>
            <person name="Wrobel A."/>
            <person name="Rasinkangas P."/>
            <person name="Parkhill J."/>
            <person name="Rea M.C."/>
            <person name="O'Sullivan O."/>
            <person name="Ritari J."/>
            <person name="Douillard F.P."/>
            <person name="Paul Ross R."/>
            <person name="Yang R."/>
            <person name="Briner A.E."/>
            <person name="Felis G.E."/>
            <person name="de Vos W.M."/>
            <person name="Barrangou R."/>
            <person name="Klaenhammer T.R."/>
            <person name="Caufield P.W."/>
            <person name="Cui Y."/>
            <person name="Zhang H."/>
            <person name="O'Toole P.W."/>
        </authorList>
    </citation>
    <scope>NUCLEOTIDE SEQUENCE [LARGE SCALE GENOMIC DNA]</scope>
    <source>
        <strain evidence="1 2">DSM 20001</strain>
    </source>
</reference>
<comment type="caution">
    <text evidence="1">The sequence shown here is derived from an EMBL/GenBank/DDBJ whole genome shotgun (WGS) entry which is preliminary data.</text>
</comment>
<protein>
    <submittedName>
        <fullName evidence="1">Uncharacterized protein</fullName>
    </submittedName>
</protein>
<dbReference type="PATRIC" id="fig|913848.6.peg.619"/>
<organism evidence="1 2">
    <name type="scientific">Loigolactobacillus coryniformis subsp. coryniformis KCTC 3167 = DSM 20001</name>
    <dbReference type="NCBI Taxonomy" id="913848"/>
    <lineage>
        <taxon>Bacteria</taxon>
        <taxon>Bacillati</taxon>
        <taxon>Bacillota</taxon>
        <taxon>Bacilli</taxon>
        <taxon>Lactobacillales</taxon>
        <taxon>Lactobacillaceae</taxon>
        <taxon>Loigolactobacillus</taxon>
    </lineage>
</organism>
<evidence type="ECO:0000313" key="1">
    <source>
        <dbReference type="EMBL" id="KRK11526.1"/>
    </source>
</evidence>
<dbReference type="EMBL" id="AZCN01000160">
    <property type="protein sequence ID" value="KRK11526.1"/>
    <property type="molecule type" value="Genomic_DNA"/>
</dbReference>
<gene>
    <name evidence="1" type="ORF">FD22_GL000605</name>
</gene>
<proteinExistence type="predicted"/>
<sequence length="111" mass="12933">MTHHFKNKDFKRLETRFLDQVCKTPTTATALVDQNAQIRLNDKLIKPELLLLDPDYYYLFYIPKPTTPATYNIAFLERSPMNNNLIQTDLSVAIDQFEQSLKDSAKVVLIR</sequence>
<dbReference type="AlphaFoldDB" id="A0A0R1EQ77"/>
<accession>A0A0R1EQ77</accession>
<name>A0A0R1EQ77_9LACO</name>
<dbReference type="Proteomes" id="UP000051181">
    <property type="component" value="Unassembled WGS sequence"/>
</dbReference>
<evidence type="ECO:0000313" key="2">
    <source>
        <dbReference type="Proteomes" id="UP000051181"/>
    </source>
</evidence>